<dbReference type="EMBL" id="CP000817">
    <property type="protein sequence ID" value="ACA42228.1"/>
    <property type="molecule type" value="Genomic_DNA"/>
</dbReference>
<proteinExistence type="predicted"/>
<protein>
    <submittedName>
        <fullName evidence="1">Uncharacterized protein</fullName>
    </submittedName>
</protein>
<dbReference type="EnsemblBacteria" id="ACA42228">
    <property type="protein sequence ID" value="ACA42228"/>
    <property type="gene ID" value="Bsph_4784"/>
</dbReference>
<name>B1HPM6_LYSSC</name>
<accession>B1HPM6</accession>
<reference evidence="1 2" key="1">
    <citation type="journal article" date="2008" name="J. Bacteriol.">
        <title>Complete genome sequence of the mosquitocidal bacterium Bacillus sphaericus C3-41 and comparison with those of closely related Bacillus species.</title>
        <authorList>
            <person name="Hu X."/>
            <person name="Fan W."/>
            <person name="Han B."/>
            <person name="Liu H."/>
            <person name="Zheng D."/>
            <person name="Li Q."/>
            <person name="Dong W."/>
            <person name="Yan J."/>
            <person name="Gao M."/>
            <person name="Berry C."/>
            <person name="Yuan Z."/>
        </authorList>
    </citation>
    <scope>NUCLEOTIDE SEQUENCE [LARGE SCALE GENOMIC DNA]</scope>
    <source>
        <strain evidence="1 2">C3-41</strain>
    </source>
</reference>
<evidence type="ECO:0000313" key="2">
    <source>
        <dbReference type="Proteomes" id="UP000002164"/>
    </source>
</evidence>
<dbReference type="Proteomes" id="UP000002164">
    <property type="component" value="Chromosome"/>
</dbReference>
<dbReference type="HOGENOM" id="CLU_3201720_0_0_9"/>
<gene>
    <name evidence="1" type="ordered locus">Bsph_4784</name>
</gene>
<organism evidence="1 2">
    <name type="scientific">Lysinibacillus sphaericus (strain C3-41)</name>
    <dbReference type="NCBI Taxonomy" id="444177"/>
    <lineage>
        <taxon>Bacteria</taxon>
        <taxon>Bacillati</taxon>
        <taxon>Bacillota</taxon>
        <taxon>Bacilli</taxon>
        <taxon>Bacillales</taxon>
        <taxon>Bacillaceae</taxon>
        <taxon>Lysinibacillus</taxon>
    </lineage>
</organism>
<dbReference type="AlphaFoldDB" id="B1HPM6"/>
<dbReference type="KEGG" id="lsp:Bsph_4784"/>
<evidence type="ECO:0000313" key="1">
    <source>
        <dbReference type="EMBL" id="ACA42228.1"/>
    </source>
</evidence>
<sequence length="45" mass="5320">MKRYWHDKIADNFIFVQALIKLLSEVTDFKAGNCQSVNKEDAYRI</sequence>